<dbReference type="RefSeq" id="WP_377099238.1">
    <property type="nucleotide sequence ID" value="NZ_JBHTHU010000005.1"/>
</dbReference>
<dbReference type="Pfam" id="PF02838">
    <property type="entry name" value="Glyco_hydro_20b"/>
    <property type="match status" value="1"/>
</dbReference>
<feature type="chain" id="PRO_5046557948" evidence="3">
    <location>
        <begin position="20"/>
        <end position="715"/>
    </location>
</feature>
<keyword evidence="3" id="KW-0732">Signal</keyword>
<evidence type="ECO:0000313" key="6">
    <source>
        <dbReference type="Proteomes" id="UP001596958"/>
    </source>
</evidence>
<evidence type="ECO:0000256" key="3">
    <source>
        <dbReference type="SAM" id="SignalP"/>
    </source>
</evidence>
<comment type="caution">
    <text evidence="5">The sequence shown here is derived from an EMBL/GenBank/DDBJ whole genome shotgun (WGS) entry which is preliminary data.</text>
</comment>
<dbReference type="Proteomes" id="UP001596958">
    <property type="component" value="Unassembled WGS sequence"/>
</dbReference>
<dbReference type="InterPro" id="IPR029018">
    <property type="entry name" value="Hex-like_dom2"/>
</dbReference>
<keyword evidence="2" id="KW-0326">Glycosidase</keyword>
<dbReference type="InterPro" id="IPR015882">
    <property type="entry name" value="HEX_bac_N"/>
</dbReference>
<dbReference type="SUPFAM" id="SSF55545">
    <property type="entry name" value="beta-N-acetylhexosaminidase-like domain"/>
    <property type="match status" value="1"/>
</dbReference>
<dbReference type="EMBL" id="JBHTHU010000005">
    <property type="protein sequence ID" value="MFD0750192.1"/>
    <property type="molecule type" value="Genomic_DNA"/>
</dbReference>
<accession>A0ABW2YXR8</accession>
<feature type="domain" description="Beta-hexosaminidase bacterial type N-terminal" evidence="4">
    <location>
        <begin position="16"/>
        <end position="98"/>
    </location>
</feature>
<proteinExistence type="predicted"/>
<organism evidence="5 6">
    <name type="scientific">Mucilaginibacter calamicampi</name>
    <dbReference type="NCBI Taxonomy" id="1302352"/>
    <lineage>
        <taxon>Bacteria</taxon>
        <taxon>Pseudomonadati</taxon>
        <taxon>Bacteroidota</taxon>
        <taxon>Sphingobacteriia</taxon>
        <taxon>Sphingobacteriales</taxon>
        <taxon>Sphingobacteriaceae</taxon>
        <taxon>Mucilaginibacter</taxon>
    </lineage>
</organism>
<keyword evidence="6" id="KW-1185">Reference proteome</keyword>
<dbReference type="Gene3D" id="3.30.379.10">
    <property type="entry name" value="Chitobiase/beta-hexosaminidase domain 2-like"/>
    <property type="match status" value="1"/>
</dbReference>
<gene>
    <name evidence="5" type="ORF">ACFQZS_08575</name>
</gene>
<sequence length="715" mass="80918">MKKFICALVLTASIGYSFAQNVKLTFDKSSPQANYAAGRLQKVLTSKKYANGAGGYIISIGLNSGLGKEGYSVTTQSKTIKVEGGDGTGVVYGALSVAEDLANGVKLQAIKASKGTPQMQLRAVKFDMPWDTYRHHLSLDQHYETCRDIKYWEAFLDMMADNRLNALSLWNLHPFTYMIRPKNYPLATPFNDKELKEWQTLFKGIFKMAHDRGIDTYLVPFNIFFSPEFAKNYPVKKPNLDHDFFVDGDTSAIVKKYTRECITQVLKEYPDLDGIGFTLGEGMGGMTPEQREDWMTETYIAGMRDAGRPVKLIHRIPFSSTTGSLGVTSIQTEVMTRKTIEEQNDMPFINGPIWADLKYNWSHPFSTTKLIKVHGGKLFDTYFKLPAKFKITWTARNEDVFCLRWGVPQFIREHVKANSQPYTGGYFIGSESYIPGKDYFTNPSIKVNWKYAFQRQWLYYKMWGRLLYDPNTPDKVFSDEFVRRYGAAGKNLLEASSLAGKTLLATGKFFDSTYDLTLYGEGMMGQFGRNKDMRYIDVDNQIKRAVLDSTASINIADYVAAINSNKKIDAKIVTPLMIADSLERDCKRALELVKAITTANNTALMFEVADIKTWANMGLNMAERMRGGVALQTYRAKGGENNKQKAIVHLENALNYWKNVAAITRPIYNDMPLTHLMEDGGRTWKQNYNDKFHWAKLTPQVAADVDVARKAVAGK</sequence>
<feature type="signal peptide" evidence="3">
    <location>
        <begin position="1"/>
        <end position="19"/>
    </location>
</feature>
<evidence type="ECO:0000256" key="2">
    <source>
        <dbReference type="ARBA" id="ARBA00023295"/>
    </source>
</evidence>
<evidence type="ECO:0000259" key="4">
    <source>
        <dbReference type="Pfam" id="PF02838"/>
    </source>
</evidence>
<keyword evidence="1" id="KW-0378">Hydrolase</keyword>
<evidence type="ECO:0000313" key="5">
    <source>
        <dbReference type="EMBL" id="MFD0750192.1"/>
    </source>
</evidence>
<protein>
    <submittedName>
        <fullName evidence="5">Glycoside hydrolase family 20 zincin-like fold domain-containing protein</fullName>
    </submittedName>
</protein>
<reference evidence="6" key="1">
    <citation type="journal article" date="2019" name="Int. J. Syst. Evol. Microbiol.">
        <title>The Global Catalogue of Microorganisms (GCM) 10K type strain sequencing project: providing services to taxonomists for standard genome sequencing and annotation.</title>
        <authorList>
            <consortium name="The Broad Institute Genomics Platform"/>
            <consortium name="The Broad Institute Genome Sequencing Center for Infectious Disease"/>
            <person name="Wu L."/>
            <person name="Ma J."/>
        </authorList>
    </citation>
    <scope>NUCLEOTIDE SEQUENCE [LARGE SCALE GENOMIC DNA]</scope>
    <source>
        <strain evidence="6">CCUG 63418</strain>
    </source>
</reference>
<evidence type="ECO:0000256" key="1">
    <source>
        <dbReference type="ARBA" id="ARBA00022801"/>
    </source>
</evidence>
<name>A0ABW2YXR8_9SPHI</name>